<keyword evidence="3" id="KW-1185">Reference proteome</keyword>
<protein>
    <recommendedName>
        <fullName evidence="4">Ubiquitin 3 binding protein But2 C-terminal domain-containing protein</fullName>
    </recommendedName>
</protein>
<dbReference type="InParanoid" id="W3X6F0"/>
<feature type="chain" id="PRO_5004835466" description="Ubiquitin 3 binding protein But2 C-terminal domain-containing protein" evidence="1">
    <location>
        <begin position="19"/>
        <end position="203"/>
    </location>
</feature>
<organism evidence="2 3">
    <name type="scientific">Pestalotiopsis fici (strain W106-1 / CGMCC3.15140)</name>
    <dbReference type="NCBI Taxonomy" id="1229662"/>
    <lineage>
        <taxon>Eukaryota</taxon>
        <taxon>Fungi</taxon>
        <taxon>Dikarya</taxon>
        <taxon>Ascomycota</taxon>
        <taxon>Pezizomycotina</taxon>
        <taxon>Sordariomycetes</taxon>
        <taxon>Xylariomycetidae</taxon>
        <taxon>Amphisphaeriales</taxon>
        <taxon>Sporocadaceae</taxon>
        <taxon>Pestalotiopsis</taxon>
    </lineage>
</organism>
<dbReference type="Proteomes" id="UP000030651">
    <property type="component" value="Unassembled WGS sequence"/>
</dbReference>
<dbReference type="EMBL" id="KI912112">
    <property type="protein sequence ID" value="ETS81693.1"/>
    <property type="molecule type" value="Genomic_DNA"/>
</dbReference>
<dbReference type="HOGENOM" id="CLU_1349340_0_0_1"/>
<name>W3X6F0_PESFW</name>
<evidence type="ECO:0000256" key="1">
    <source>
        <dbReference type="SAM" id="SignalP"/>
    </source>
</evidence>
<keyword evidence="1" id="KW-0732">Signal</keyword>
<dbReference type="KEGG" id="pfy:PFICI_06695"/>
<evidence type="ECO:0008006" key="4">
    <source>
        <dbReference type="Google" id="ProtNLM"/>
    </source>
</evidence>
<evidence type="ECO:0000313" key="3">
    <source>
        <dbReference type="Proteomes" id="UP000030651"/>
    </source>
</evidence>
<dbReference type="AlphaFoldDB" id="W3X6F0"/>
<dbReference type="OrthoDB" id="10384578at2759"/>
<accession>W3X6F0</accession>
<reference evidence="3" key="1">
    <citation type="journal article" date="2015" name="BMC Genomics">
        <title>Genomic and transcriptomic analysis of the endophytic fungus Pestalotiopsis fici reveals its lifestyle and high potential for synthesis of natural products.</title>
        <authorList>
            <person name="Wang X."/>
            <person name="Zhang X."/>
            <person name="Liu L."/>
            <person name="Xiang M."/>
            <person name="Wang W."/>
            <person name="Sun X."/>
            <person name="Che Y."/>
            <person name="Guo L."/>
            <person name="Liu G."/>
            <person name="Guo L."/>
            <person name="Wang C."/>
            <person name="Yin W.B."/>
            <person name="Stadler M."/>
            <person name="Zhang X."/>
            <person name="Liu X."/>
        </authorList>
    </citation>
    <scope>NUCLEOTIDE SEQUENCE [LARGE SCALE GENOMIC DNA]</scope>
    <source>
        <strain evidence="3">W106-1 / CGMCC3.15140</strain>
    </source>
</reference>
<dbReference type="GeneID" id="19271708"/>
<dbReference type="RefSeq" id="XP_007833467.1">
    <property type="nucleotide sequence ID" value="XM_007835276.1"/>
</dbReference>
<sequence length="203" mass="21260">MLGSSFLLLAFASSLGLSQVVPSCPPSDTPPCTGLRTADFDDIPATTGLLTSPSTCLASYEALSYDGFSVFSLALAGGASQHFAGFQLNRAAHRIDKINWGGVFMPRSFEFLCALPTLGVNLAASTSCTVRVTPIGPNVEGQPKNCSYTTGGLLSPLVPASCELPDWGFGVNAISIEVVQPAVLNTVYAFGMSNFSYVDACWD</sequence>
<proteinExistence type="predicted"/>
<feature type="signal peptide" evidence="1">
    <location>
        <begin position="1"/>
        <end position="18"/>
    </location>
</feature>
<gene>
    <name evidence="2" type="ORF">PFICI_06695</name>
</gene>
<evidence type="ECO:0000313" key="2">
    <source>
        <dbReference type="EMBL" id="ETS81693.1"/>
    </source>
</evidence>